<dbReference type="KEGG" id="eke:EK0264_03255"/>
<dbReference type="PANTHER" id="PTHR19328">
    <property type="entry name" value="HEDGEHOG-INTERACTING PROTEIN"/>
    <property type="match status" value="1"/>
</dbReference>
<dbReference type="OrthoDB" id="9770043at2"/>
<feature type="signal peptide" evidence="1">
    <location>
        <begin position="1"/>
        <end position="21"/>
    </location>
</feature>
<dbReference type="Pfam" id="PF07995">
    <property type="entry name" value="GSDH"/>
    <property type="match status" value="1"/>
</dbReference>
<keyword evidence="1" id="KW-0732">Signal</keyword>
<sequence>MRLAVRTVLGAALTGLVAACAGQPDLPAGGDEWSIEVVADGLENPWDVGVLPDGSLLVPENDGRLQLVSDGQTNEVNADLDDVDGTGEGGLMGLVLDPNFGDSNRFYTCQSTDADVRVVAWTLAADGTSAERDPEPLVSGIDRASSGRHSGCRLLFDDSGALLVSAGDAAVGSNPQDLGSLNGKVLRVDPQTGNPAEGNPGLERPEIYTYGHRNVQGLALQPGTGEVYAVEHGPDRDDEINLLSAGGNYGWNPDGDGSYDESVPMTDDQIDGAIPAIWSSGSPTVAASGAAFLDGSGWGDDEGLLAVACLKGARLLLIDVAADQGGEVRSVPGLEDDYGRLRAVVPSGDGSIYVTTSNGTDDKVLLVSP</sequence>
<dbReference type="EMBL" id="CP047156">
    <property type="protein sequence ID" value="QHB99393.1"/>
    <property type="molecule type" value="Genomic_DNA"/>
</dbReference>
<dbReference type="Proteomes" id="UP000463857">
    <property type="component" value="Chromosome"/>
</dbReference>
<dbReference type="InParanoid" id="A0A7L4YKM2"/>
<dbReference type="PANTHER" id="PTHR19328:SF13">
    <property type="entry name" value="HIPL1 PROTEIN"/>
    <property type="match status" value="1"/>
</dbReference>
<dbReference type="InterPro" id="IPR011042">
    <property type="entry name" value="6-blade_b-propeller_TolB-like"/>
</dbReference>
<protein>
    <submittedName>
        <fullName evidence="3">PQQ-dependent sugar dehydrogenase</fullName>
    </submittedName>
</protein>
<feature type="domain" description="Glucose/Sorbosone dehydrogenase" evidence="2">
    <location>
        <begin position="42"/>
        <end position="359"/>
    </location>
</feature>
<dbReference type="InterPro" id="IPR011041">
    <property type="entry name" value="Quinoprot_gluc/sorb_DH_b-prop"/>
</dbReference>
<organism evidence="3 4">
    <name type="scientific">Epidermidibacterium keratini</name>
    <dbReference type="NCBI Taxonomy" id="1891644"/>
    <lineage>
        <taxon>Bacteria</taxon>
        <taxon>Bacillati</taxon>
        <taxon>Actinomycetota</taxon>
        <taxon>Actinomycetes</taxon>
        <taxon>Sporichthyales</taxon>
        <taxon>Sporichthyaceae</taxon>
        <taxon>Epidermidibacterium</taxon>
    </lineage>
</organism>
<dbReference type="AlphaFoldDB" id="A0A7L4YKM2"/>
<accession>A0A7L4YKM2</accession>
<dbReference type="Gene3D" id="2.120.10.30">
    <property type="entry name" value="TolB, C-terminal domain"/>
    <property type="match status" value="1"/>
</dbReference>
<evidence type="ECO:0000259" key="2">
    <source>
        <dbReference type="Pfam" id="PF07995"/>
    </source>
</evidence>
<evidence type="ECO:0000256" key="1">
    <source>
        <dbReference type="SAM" id="SignalP"/>
    </source>
</evidence>
<keyword evidence="4" id="KW-1185">Reference proteome</keyword>
<dbReference type="InterPro" id="IPR012938">
    <property type="entry name" value="Glc/Sorbosone_DH"/>
</dbReference>
<feature type="chain" id="PRO_5029694064" evidence="1">
    <location>
        <begin position="22"/>
        <end position="369"/>
    </location>
</feature>
<evidence type="ECO:0000313" key="4">
    <source>
        <dbReference type="Proteomes" id="UP000463857"/>
    </source>
</evidence>
<dbReference type="PROSITE" id="PS51257">
    <property type="entry name" value="PROKAR_LIPOPROTEIN"/>
    <property type="match status" value="1"/>
</dbReference>
<evidence type="ECO:0000313" key="3">
    <source>
        <dbReference type="EMBL" id="QHB99393.1"/>
    </source>
</evidence>
<proteinExistence type="predicted"/>
<reference evidence="3 4" key="1">
    <citation type="journal article" date="2018" name="Int. J. Syst. Evol. Microbiol.">
        <title>Epidermidibacterium keratini gen. nov., sp. nov., a member of the family Sporichthyaceae, isolated from keratin epidermis.</title>
        <authorList>
            <person name="Lee D.G."/>
            <person name="Trujillo M.E."/>
            <person name="Kang S."/>
            <person name="Nam J.J."/>
            <person name="Kim Y.J."/>
        </authorList>
    </citation>
    <scope>NUCLEOTIDE SEQUENCE [LARGE SCALE GENOMIC DNA]</scope>
    <source>
        <strain evidence="3 4">EPI-7</strain>
    </source>
</reference>
<name>A0A7L4YKM2_9ACTN</name>
<gene>
    <name evidence="3" type="ORF">EK0264_03255</name>
</gene>
<dbReference type="RefSeq" id="WP_159542835.1">
    <property type="nucleotide sequence ID" value="NZ_CP047156.1"/>
</dbReference>
<dbReference type="SUPFAM" id="SSF50952">
    <property type="entry name" value="Soluble quinoprotein glucose dehydrogenase"/>
    <property type="match status" value="1"/>
</dbReference>